<evidence type="ECO:0000313" key="1">
    <source>
        <dbReference type="EMBL" id="KAK7051647.1"/>
    </source>
</evidence>
<organism evidence="1 2">
    <name type="scientific">Paramarasmius palmivorus</name>
    <dbReference type="NCBI Taxonomy" id="297713"/>
    <lineage>
        <taxon>Eukaryota</taxon>
        <taxon>Fungi</taxon>
        <taxon>Dikarya</taxon>
        <taxon>Basidiomycota</taxon>
        <taxon>Agaricomycotina</taxon>
        <taxon>Agaricomycetes</taxon>
        <taxon>Agaricomycetidae</taxon>
        <taxon>Agaricales</taxon>
        <taxon>Marasmiineae</taxon>
        <taxon>Marasmiaceae</taxon>
        <taxon>Paramarasmius</taxon>
    </lineage>
</organism>
<gene>
    <name evidence="1" type="ORF">VNI00_004626</name>
</gene>
<keyword evidence="2" id="KW-1185">Reference proteome</keyword>
<dbReference type="AlphaFoldDB" id="A0AAW0DLR9"/>
<proteinExistence type="predicted"/>
<accession>A0AAW0DLR9</accession>
<dbReference type="Proteomes" id="UP001383192">
    <property type="component" value="Unassembled WGS sequence"/>
</dbReference>
<dbReference type="Gene3D" id="3.80.10.10">
    <property type="entry name" value="Ribonuclease Inhibitor"/>
    <property type="match status" value="1"/>
</dbReference>
<reference evidence="1 2" key="1">
    <citation type="submission" date="2024-01" db="EMBL/GenBank/DDBJ databases">
        <title>A draft genome for a cacao thread blight-causing isolate of Paramarasmius palmivorus.</title>
        <authorList>
            <person name="Baruah I.K."/>
            <person name="Bukari Y."/>
            <person name="Amoako-Attah I."/>
            <person name="Meinhardt L.W."/>
            <person name="Bailey B.A."/>
            <person name="Cohen S.P."/>
        </authorList>
    </citation>
    <scope>NUCLEOTIDE SEQUENCE [LARGE SCALE GENOMIC DNA]</scope>
    <source>
        <strain evidence="1 2">GH-12</strain>
    </source>
</reference>
<name>A0AAW0DLR9_9AGAR</name>
<sequence length="542" mass="61882">MDALRMNIPPNETDVIQAIKFLDVEERELRRYDQEISEHASQANVTLHEERALLERRIQERRSWLSPIRKLPFEILVDIISYASVTSRGYSLEIPQDKFGSPIEAPICLLSHVSFWWRTVALNLPQLWASLSVDVSLASAKHYTLVELFIQRSQDLTSLKLDIVAHPKFKHMPLRHQHEEVFSLGQTGCDLLALLMQLLPRCNELCLSTKRNCFPLTVDVPGLALPFLTSFVDRTWGHSANSSAHSFWAAIQRAPNLEHLEVIYYSEDVPYPYGQIRSLVVRLPSIWSALQRPTSWLRAIGSCVRLESLTLLRYTQCQGWAADPIQVELPILRHFALKCNDSPKTLDFLLSCLTFPSLVSFDCRHSFTQGSMRWVWSTTESTASIRFLEQCSDTLQSLRLHAKFYMLSTELLTMVLRAIPNLTSVQLEFTAPQDQGSSTISRLCTRMCLDATLVPRLQALSVREWMTARQLEDLNPEEVIAMLEAKCRTRSSLADVSIFFCEDHNDDRDETGLGTTPSLTPELLDRLQHLRNKGMDCNIAIL</sequence>
<evidence type="ECO:0008006" key="3">
    <source>
        <dbReference type="Google" id="ProtNLM"/>
    </source>
</evidence>
<comment type="caution">
    <text evidence="1">The sequence shown here is derived from an EMBL/GenBank/DDBJ whole genome shotgun (WGS) entry which is preliminary data.</text>
</comment>
<dbReference type="EMBL" id="JAYKXP010000012">
    <property type="protein sequence ID" value="KAK7051647.1"/>
    <property type="molecule type" value="Genomic_DNA"/>
</dbReference>
<dbReference type="InterPro" id="IPR032675">
    <property type="entry name" value="LRR_dom_sf"/>
</dbReference>
<protein>
    <recommendedName>
        <fullName evidence="3">F-box domain-containing protein</fullName>
    </recommendedName>
</protein>
<evidence type="ECO:0000313" key="2">
    <source>
        <dbReference type="Proteomes" id="UP001383192"/>
    </source>
</evidence>